<dbReference type="AlphaFoldDB" id="A0A1Z5JYD6"/>
<dbReference type="OrthoDB" id="39700at2759"/>
<name>A0A1Z5JYD6_FISSO</name>
<gene>
    <name evidence="2" type="ORF">FisN_26Hh068</name>
</gene>
<keyword evidence="3" id="KW-1185">Reference proteome</keyword>
<dbReference type="Pfam" id="PF00657">
    <property type="entry name" value="Lipase_GDSL"/>
    <property type="match status" value="1"/>
</dbReference>
<evidence type="ECO:0000313" key="3">
    <source>
        <dbReference type="Proteomes" id="UP000198406"/>
    </source>
</evidence>
<proteinExistence type="predicted"/>
<evidence type="ECO:0008006" key="4">
    <source>
        <dbReference type="Google" id="ProtNLM"/>
    </source>
</evidence>
<dbReference type="EMBL" id="BDSP01000132">
    <property type="protein sequence ID" value="GAX18771.1"/>
    <property type="molecule type" value="Genomic_DNA"/>
</dbReference>
<dbReference type="CDD" id="cd00229">
    <property type="entry name" value="SGNH_hydrolase"/>
    <property type="match status" value="1"/>
</dbReference>
<evidence type="ECO:0000256" key="1">
    <source>
        <dbReference type="SAM" id="SignalP"/>
    </source>
</evidence>
<feature type="chain" id="PRO_5012464614" description="SGNH hydrolase-type esterase domain-containing protein" evidence="1">
    <location>
        <begin position="30"/>
        <end position="585"/>
    </location>
</feature>
<reference evidence="2 3" key="1">
    <citation type="journal article" date="2015" name="Plant Cell">
        <title>Oil accumulation by the oleaginous diatom Fistulifera solaris as revealed by the genome and transcriptome.</title>
        <authorList>
            <person name="Tanaka T."/>
            <person name="Maeda Y."/>
            <person name="Veluchamy A."/>
            <person name="Tanaka M."/>
            <person name="Abida H."/>
            <person name="Marechal E."/>
            <person name="Bowler C."/>
            <person name="Muto M."/>
            <person name="Sunaga Y."/>
            <person name="Tanaka M."/>
            <person name="Yoshino T."/>
            <person name="Taniguchi T."/>
            <person name="Fukuda Y."/>
            <person name="Nemoto M."/>
            <person name="Matsumoto M."/>
            <person name="Wong P.S."/>
            <person name="Aburatani S."/>
            <person name="Fujibuchi W."/>
        </authorList>
    </citation>
    <scope>NUCLEOTIDE SEQUENCE [LARGE SCALE GENOMIC DNA]</scope>
    <source>
        <strain evidence="2 3">JPCC DA0580</strain>
    </source>
</reference>
<dbReference type="SUPFAM" id="SSF52266">
    <property type="entry name" value="SGNH hydrolase"/>
    <property type="match status" value="1"/>
</dbReference>
<dbReference type="InterPro" id="IPR001087">
    <property type="entry name" value="GDSL"/>
</dbReference>
<feature type="signal peptide" evidence="1">
    <location>
        <begin position="1"/>
        <end position="29"/>
    </location>
</feature>
<evidence type="ECO:0000313" key="2">
    <source>
        <dbReference type="EMBL" id="GAX18771.1"/>
    </source>
</evidence>
<comment type="caution">
    <text evidence="2">The sequence shown here is derived from an EMBL/GenBank/DDBJ whole genome shotgun (WGS) entry which is preliminary data.</text>
</comment>
<protein>
    <recommendedName>
        <fullName evidence="4">SGNH hydrolase-type esterase domain-containing protein</fullName>
    </recommendedName>
</protein>
<organism evidence="2 3">
    <name type="scientific">Fistulifera solaris</name>
    <name type="common">Oleaginous diatom</name>
    <dbReference type="NCBI Taxonomy" id="1519565"/>
    <lineage>
        <taxon>Eukaryota</taxon>
        <taxon>Sar</taxon>
        <taxon>Stramenopiles</taxon>
        <taxon>Ochrophyta</taxon>
        <taxon>Bacillariophyta</taxon>
        <taxon>Bacillariophyceae</taxon>
        <taxon>Bacillariophycidae</taxon>
        <taxon>Naviculales</taxon>
        <taxon>Naviculaceae</taxon>
        <taxon>Fistulifera</taxon>
    </lineage>
</organism>
<dbReference type="InParanoid" id="A0A1Z5JYD6"/>
<keyword evidence="1" id="KW-0732">Signal</keyword>
<dbReference type="GO" id="GO:0016788">
    <property type="term" value="F:hydrolase activity, acting on ester bonds"/>
    <property type="evidence" value="ECO:0007669"/>
    <property type="project" value="InterPro"/>
</dbReference>
<sequence>MKRSTTNSKQHRCLLHAFGWLLLYTAVRVFECPIEPAIVFERPQEWPSSNNSTCSSELQQSSALALWTQRISQVVSASRLPPDRDFLLRNKVTELLRLVTPRLPLSQSTLTRQWSTLQRLQHKLQRGDEISIVVMGGSVTMGVNCFTVKTQMRNCAWPYRLEQFLQQMGLKTVKVYNFAIAGSNTATGTALLSFLSDYLPQPPDIIINAYATNDMHVQSILQAQSSNRTLRELVFDMSQEFVRAALSSCGQPPLLLWLDDYLGNEQPEILATTALTQNIHVLSQYYGFSFLSYANLARDLVYGDTHESVFSPGKWYATPTSKMQREIHPSQSMHMVTAWLVAYHLLVLTTQTCTLDSWQVHDYERTLRYNDHVPPGLSALEMDETKFPRWPKMPRPVPSDRLPPKLTPDLTLEQVTDVWRSTETSSAACSTTCPFVWVSGLSLHHPPLSAKAEYRAIQSLFQNVLESSSWTLMDDTTRGDKLGWMPGPVGSKMVFQLPTTAPTQITLFYLKSYGPKWDNSTVHVTLESSSASHSFALTGFHNKKTSEMYIHTVEPGTYSKMTFEFVQGTTFKLMGVAMCHDKKKE</sequence>
<dbReference type="Gene3D" id="3.40.50.1110">
    <property type="entry name" value="SGNH hydrolase"/>
    <property type="match status" value="1"/>
</dbReference>
<dbReference type="Proteomes" id="UP000198406">
    <property type="component" value="Unassembled WGS sequence"/>
</dbReference>
<dbReference type="PANTHER" id="PTHR34407:SF1">
    <property type="entry name" value="SGNH HYDROLASE-TYPE ESTERASE DOMAIN-CONTAINING PROTEIN"/>
    <property type="match status" value="1"/>
</dbReference>
<dbReference type="PANTHER" id="PTHR34407">
    <property type="entry name" value="EXPRESSED PROTEIN"/>
    <property type="match status" value="1"/>
</dbReference>
<dbReference type="InterPro" id="IPR036514">
    <property type="entry name" value="SGNH_hydro_sf"/>
</dbReference>
<accession>A0A1Z5JYD6</accession>